<evidence type="ECO:0000256" key="2">
    <source>
        <dbReference type="SAM" id="MobiDB-lite"/>
    </source>
</evidence>
<accession>A0AAW0DL62</accession>
<evidence type="ECO:0000256" key="1">
    <source>
        <dbReference type="SAM" id="Coils"/>
    </source>
</evidence>
<gene>
    <name evidence="3" type="ORF">R3P38DRAFT_3343885</name>
</gene>
<dbReference type="Proteomes" id="UP001362999">
    <property type="component" value="Unassembled WGS sequence"/>
</dbReference>
<dbReference type="EMBL" id="JAWWNJ010000007">
    <property type="protein sequence ID" value="KAK7051813.1"/>
    <property type="molecule type" value="Genomic_DNA"/>
</dbReference>
<proteinExistence type="predicted"/>
<name>A0AAW0DL62_9AGAR</name>
<keyword evidence="4" id="KW-1185">Reference proteome</keyword>
<protein>
    <submittedName>
        <fullName evidence="3">Uncharacterized protein</fullName>
    </submittedName>
</protein>
<feature type="region of interest" description="Disordered" evidence="2">
    <location>
        <begin position="48"/>
        <end position="69"/>
    </location>
</feature>
<evidence type="ECO:0000313" key="4">
    <source>
        <dbReference type="Proteomes" id="UP001362999"/>
    </source>
</evidence>
<reference evidence="3 4" key="1">
    <citation type="journal article" date="2024" name="J Genomics">
        <title>Draft genome sequencing and assembly of Favolaschia claudopus CIRM-BRFM 2984 isolated from oak limbs.</title>
        <authorList>
            <person name="Navarro D."/>
            <person name="Drula E."/>
            <person name="Chaduli D."/>
            <person name="Cazenave R."/>
            <person name="Ahrendt S."/>
            <person name="Wang J."/>
            <person name="Lipzen A."/>
            <person name="Daum C."/>
            <person name="Barry K."/>
            <person name="Grigoriev I.V."/>
            <person name="Favel A."/>
            <person name="Rosso M.N."/>
            <person name="Martin F."/>
        </authorList>
    </citation>
    <scope>NUCLEOTIDE SEQUENCE [LARGE SCALE GENOMIC DNA]</scope>
    <source>
        <strain evidence="3 4">CIRM-BRFM 2984</strain>
    </source>
</reference>
<organism evidence="3 4">
    <name type="scientific">Favolaschia claudopus</name>
    <dbReference type="NCBI Taxonomy" id="2862362"/>
    <lineage>
        <taxon>Eukaryota</taxon>
        <taxon>Fungi</taxon>
        <taxon>Dikarya</taxon>
        <taxon>Basidiomycota</taxon>
        <taxon>Agaricomycotina</taxon>
        <taxon>Agaricomycetes</taxon>
        <taxon>Agaricomycetidae</taxon>
        <taxon>Agaricales</taxon>
        <taxon>Marasmiineae</taxon>
        <taxon>Mycenaceae</taxon>
        <taxon>Favolaschia</taxon>
    </lineage>
</organism>
<feature type="region of interest" description="Disordered" evidence="2">
    <location>
        <begin position="388"/>
        <end position="418"/>
    </location>
</feature>
<evidence type="ECO:0000313" key="3">
    <source>
        <dbReference type="EMBL" id="KAK7051813.1"/>
    </source>
</evidence>
<sequence length="972" mass="108937">MGKETSLGGRQNIEGIVRGPATAWGKDLKQKKGILTSPKLTDVKKNFRKLQNSGKKSKRRNLKGYSAAARRSCGNNNESLTKVLENSWRTRYLMLRGRVFACRQPKRLKKTREKHEKSKGKVVSKLCAPLRGAAVTTATAEDLLGGCQTRCYMRRGRAFACRQPKPSKKRVKMSEKGKEQIIHLKSRLRDGDTSCRRDSAAALRGVTTATTKDLMGKMEYSNTYLERKDSAAPRRRTTTEVMNDGRGRCFTRRGRGLPAGGQNPGEKGLKRALETASLVQRRTDFTYVDSTLNGWRSMGKLGEKSQQAEESDNFVEKPSSDLFEPTDRAGFQSNPKKSTNPRGYSASERPGKAPESRPVLTEIPNIGFYHHHRHLRAQDFAALTAQEPPQNGKTGNCAHFRKSPSTRPTPTEHDSGNAGLNVLERSEQFGAELRPDEFSSFRLNGSELRNSQDALSIPTDSRLIWFYTLLQYFAFSPVIVTLNRRAYYDSLQRQPSSQIPMTLYRSKFVFVSGMHEMHILTGCARCTFGCPVSLNLYLNGTHSIQLTLQTLTWIDFGADSGIPVSSSIVAYSAQFGASPSTVNYSIPLYTETTVVYRNYVVPSAPNLFHYNAETMLVFQVEFSSSRVEADSISNSDTVAISSRSSINRDRARLKSQFKSVTNLSFNSTIFFETRPPTSALQPFSAITAVSRPTLCASCQKHVNLNKFFDSKVTTETRVWALKGLVRREFERRDARGGVGTRRRWERSLSSSFVTEFGASGAGVKGGGACACGTEGMEESGDRGCGRDGGRGRHLGSLCPRAGVSSEGRRVDRLTQWQRRAPTARAVAELIRYRRRRRRLHRIEESVRRSSRAVEALEGKLRRVSRENERESGTSGRTLKEQFEDRWLGSIVETDDIRFSGGLQTDDMRVERKEGVGVSDPRPPSDSDIIGLLQLSLYFDLQNPEAFWQLPYIEDLYTGAHRTPVFYCLEDRI</sequence>
<keyword evidence="1" id="KW-0175">Coiled coil</keyword>
<feature type="region of interest" description="Disordered" evidence="2">
    <location>
        <begin position="245"/>
        <end position="269"/>
    </location>
</feature>
<feature type="coiled-coil region" evidence="1">
    <location>
        <begin position="839"/>
        <end position="873"/>
    </location>
</feature>
<feature type="region of interest" description="Disordered" evidence="2">
    <location>
        <begin position="302"/>
        <end position="358"/>
    </location>
</feature>
<comment type="caution">
    <text evidence="3">The sequence shown here is derived from an EMBL/GenBank/DDBJ whole genome shotgun (WGS) entry which is preliminary data.</text>
</comment>
<dbReference type="AlphaFoldDB" id="A0AAW0DL62"/>
<feature type="compositionally biased region" description="Polar residues" evidence="2">
    <location>
        <begin position="331"/>
        <end position="342"/>
    </location>
</feature>